<evidence type="ECO:0000313" key="2">
    <source>
        <dbReference type="Proteomes" id="UP001519460"/>
    </source>
</evidence>
<protein>
    <submittedName>
        <fullName evidence="1">Uncharacterized protein</fullName>
    </submittedName>
</protein>
<gene>
    <name evidence="1" type="ORF">BaRGS_00029541</name>
</gene>
<organism evidence="1 2">
    <name type="scientific">Batillaria attramentaria</name>
    <dbReference type="NCBI Taxonomy" id="370345"/>
    <lineage>
        <taxon>Eukaryota</taxon>
        <taxon>Metazoa</taxon>
        <taxon>Spiralia</taxon>
        <taxon>Lophotrochozoa</taxon>
        <taxon>Mollusca</taxon>
        <taxon>Gastropoda</taxon>
        <taxon>Caenogastropoda</taxon>
        <taxon>Sorbeoconcha</taxon>
        <taxon>Cerithioidea</taxon>
        <taxon>Batillariidae</taxon>
        <taxon>Batillaria</taxon>
    </lineage>
</organism>
<dbReference type="EMBL" id="JACVVK020000308">
    <property type="protein sequence ID" value="KAK7479197.1"/>
    <property type="molecule type" value="Genomic_DNA"/>
</dbReference>
<accession>A0ABD0JVV6</accession>
<keyword evidence="2" id="KW-1185">Reference proteome</keyword>
<dbReference type="Proteomes" id="UP001519460">
    <property type="component" value="Unassembled WGS sequence"/>
</dbReference>
<proteinExistence type="predicted"/>
<dbReference type="AlphaFoldDB" id="A0ABD0JVV6"/>
<comment type="caution">
    <text evidence="1">The sequence shown here is derived from an EMBL/GenBank/DDBJ whole genome shotgun (WGS) entry which is preliminary data.</text>
</comment>
<evidence type="ECO:0000313" key="1">
    <source>
        <dbReference type="EMBL" id="KAK7479197.1"/>
    </source>
</evidence>
<name>A0ABD0JVV6_9CAEN</name>
<sequence>MKQQTTFSFPFTPRDLSVPSPLPLHRVVTKGRVLGTDFLKKRKAEGCISSFAMSANHRIASVQLTATVALCSGPLPEFMTAHWWDRVVPARYRHHKPRSAQAPTPHRQTIICHTHTRCCQTRPHGP</sequence>
<reference evidence="1 2" key="1">
    <citation type="journal article" date="2023" name="Sci. Data">
        <title>Genome assembly of the Korean intertidal mud-creeper Batillaria attramentaria.</title>
        <authorList>
            <person name="Patra A.K."/>
            <person name="Ho P.T."/>
            <person name="Jun S."/>
            <person name="Lee S.J."/>
            <person name="Kim Y."/>
            <person name="Won Y.J."/>
        </authorList>
    </citation>
    <scope>NUCLEOTIDE SEQUENCE [LARGE SCALE GENOMIC DNA]</scope>
    <source>
        <strain evidence="1">Wonlab-2016</strain>
    </source>
</reference>